<dbReference type="Pfam" id="PF02518">
    <property type="entry name" value="HATPase_c"/>
    <property type="match status" value="1"/>
</dbReference>
<dbReference type="PANTHER" id="PTHR24421:SF10">
    <property type="entry name" value="NITRATE_NITRITE SENSOR PROTEIN NARQ"/>
    <property type="match status" value="1"/>
</dbReference>
<dbReference type="InterPro" id="IPR050482">
    <property type="entry name" value="Sensor_HK_TwoCompSys"/>
</dbReference>
<feature type="transmembrane region" description="Helical" evidence="9">
    <location>
        <begin position="40"/>
        <end position="58"/>
    </location>
</feature>
<feature type="domain" description="Histidine kinase/HSP90-like ATPase" evidence="10">
    <location>
        <begin position="285"/>
        <end position="376"/>
    </location>
</feature>
<dbReference type="GO" id="GO:0005524">
    <property type="term" value="F:ATP binding"/>
    <property type="evidence" value="ECO:0007669"/>
    <property type="project" value="UniProtKB-KW"/>
</dbReference>
<dbReference type="InterPro" id="IPR036890">
    <property type="entry name" value="HATPase_C_sf"/>
</dbReference>
<dbReference type="Gene3D" id="3.30.565.10">
    <property type="entry name" value="Histidine kinase-like ATPase, C-terminal domain"/>
    <property type="match status" value="1"/>
</dbReference>
<dbReference type="EC" id="2.7.13.3" evidence="2"/>
<evidence type="ECO:0000256" key="5">
    <source>
        <dbReference type="ARBA" id="ARBA00022741"/>
    </source>
</evidence>
<keyword evidence="9" id="KW-0812">Transmembrane</keyword>
<evidence type="ECO:0000256" key="6">
    <source>
        <dbReference type="ARBA" id="ARBA00022777"/>
    </source>
</evidence>
<dbReference type="AlphaFoldDB" id="A0A8J3J1M8"/>
<keyword evidence="3" id="KW-0597">Phosphoprotein</keyword>
<dbReference type="Proteomes" id="UP000612808">
    <property type="component" value="Unassembled WGS sequence"/>
</dbReference>
<comment type="caution">
    <text evidence="11">The sequence shown here is derived from an EMBL/GenBank/DDBJ whole genome shotgun (WGS) entry which is preliminary data.</text>
</comment>
<evidence type="ECO:0000256" key="1">
    <source>
        <dbReference type="ARBA" id="ARBA00000085"/>
    </source>
</evidence>
<keyword evidence="12" id="KW-1185">Reference proteome</keyword>
<dbReference type="RefSeq" id="WP_239076376.1">
    <property type="nucleotide sequence ID" value="NZ_BAAAZM010000002.1"/>
</dbReference>
<dbReference type="Gene3D" id="1.20.5.1930">
    <property type="match status" value="1"/>
</dbReference>
<evidence type="ECO:0000259" key="10">
    <source>
        <dbReference type="SMART" id="SM00387"/>
    </source>
</evidence>
<dbReference type="InterPro" id="IPR003594">
    <property type="entry name" value="HATPase_dom"/>
</dbReference>
<proteinExistence type="predicted"/>
<keyword evidence="6 11" id="KW-0418">Kinase</keyword>
<comment type="catalytic activity">
    <reaction evidence="1">
        <text>ATP + protein L-histidine = ADP + protein N-phospho-L-histidine.</text>
        <dbReference type="EC" id="2.7.13.3"/>
    </reaction>
</comment>
<accession>A0A8J3J1M8</accession>
<evidence type="ECO:0000256" key="7">
    <source>
        <dbReference type="ARBA" id="ARBA00022840"/>
    </source>
</evidence>
<feature type="transmembrane region" description="Helical" evidence="9">
    <location>
        <begin position="100"/>
        <end position="120"/>
    </location>
</feature>
<evidence type="ECO:0000256" key="8">
    <source>
        <dbReference type="ARBA" id="ARBA00023012"/>
    </source>
</evidence>
<evidence type="ECO:0000256" key="9">
    <source>
        <dbReference type="SAM" id="Phobius"/>
    </source>
</evidence>
<dbReference type="SMART" id="SM00387">
    <property type="entry name" value="HATPase_c"/>
    <property type="match status" value="1"/>
</dbReference>
<feature type="transmembrane region" description="Helical" evidence="9">
    <location>
        <begin position="126"/>
        <end position="150"/>
    </location>
</feature>
<keyword evidence="7" id="KW-0067">ATP-binding</keyword>
<name>A0A8J3J1M8_9ACTN</name>
<keyword evidence="9" id="KW-1133">Transmembrane helix</keyword>
<dbReference type="PANTHER" id="PTHR24421">
    <property type="entry name" value="NITRATE/NITRITE SENSOR PROTEIN NARX-RELATED"/>
    <property type="match status" value="1"/>
</dbReference>
<reference evidence="11" key="1">
    <citation type="submission" date="2021-01" db="EMBL/GenBank/DDBJ databases">
        <title>Whole genome shotgun sequence of Actinocatenispora rupis NBRC 107355.</title>
        <authorList>
            <person name="Komaki H."/>
            <person name="Tamura T."/>
        </authorList>
    </citation>
    <scope>NUCLEOTIDE SEQUENCE</scope>
    <source>
        <strain evidence="11">NBRC 107355</strain>
    </source>
</reference>
<evidence type="ECO:0000256" key="3">
    <source>
        <dbReference type="ARBA" id="ARBA00022553"/>
    </source>
</evidence>
<dbReference type="CDD" id="cd16917">
    <property type="entry name" value="HATPase_UhpB-NarQ-NarX-like"/>
    <property type="match status" value="1"/>
</dbReference>
<keyword evidence="9" id="KW-0472">Membrane</keyword>
<keyword evidence="4" id="KW-0808">Transferase</keyword>
<organism evidence="11 12">
    <name type="scientific">Actinocatenispora rupis</name>
    <dbReference type="NCBI Taxonomy" id="519421"/>
    <lineage>
        <taxon>Bacteria</taxon>
        <taxon>Bacillati</taxon>
        <taxon>Actinomycetota</taxon>
        <taxon>Actinomycetes</taxon>
        <taxon>Micromonosporales</taxon>
        <taxon>Micromonosporaceae</taxon>
        <taxon>Actinocatenispora</taxon>
    </lineage>
</organism>
<dbReference type="GO" id="GO:0016020">
    <property type="term" value="C:membrane"/>
    <property type="evidence" value="ECO:0007669"/>
    <property type="project" value="InterPro"/>
</dbReference>
<feature type="transmembrane region" description="Helical" evidence="9">
    <location>
        <begin position="70"/>
        <end position="93"/>
    </location>
</feature>
<evidence type="ECO:0000313" key="12">
    <source>
        <dbReference type="Proteomes" id="UP000612808"/>
    </source>
</evidence>
<keyword evidence="5" id="KW-0547">Nucleotide-binding</keyword>
<sequence>MSLVRHRAVLGDAALGVGVAVVVAVAIAMDLGGERRPDPVAYLFAAGLGALMLVRRRFPVLALVATGTGILGYYAAGYPAVGLALPVAGALYSAAEAGRYLPAALTAVALVAVSTGFRLAQGESAAYLLGFELASTVGLMLAAIALGAAVRATRLLRAEQVRAARRAAAERDAEAARRVAQERLRIARDLHDVLGHTVAVITVQANVADEALDDDPSATRAALATIRSVGDTAVRELRDTLGVLRDGADRAPTGSLTHLDALADATGLTVSVRTEGEPVPLPTVVDATAYRIVQEALTNALKHGHATHADVLLRYGPDRLHLTVTDRGANPVHEVPDGGTGIAGMRERAALLGGTVTAEPLPDNGFRVTATLPVAVGR</sequence>
<dbReference type="InterPro" id="IPR011712">
    <property type="entry name" value="Sig_transdc_His_kin_sub3_dim/P"/>
</dbReference>
<dbReference type="GO" id="GO:0000155">
    <property type="term" value="F:phosphorelay sensor kinase activity"/>
    <property type="evidence" value="ECO:0007669"/>
    <property type="project" value="InterPro"/>
</dbReference>
<dbReference type="GO" id="GO:0046983">
    <property type="term" value="F:protein dimerization activity"/>
    <property type="evidence" value="ECO:0007669"/>
    <property type="project" value="InterPro"/>
</dbReference>
<evidence type="ECO:0000313" key="11">
    <source>
        <dbReference type="EMBL" id="GID09841.1"/>
    </source>
</evidence>
<dbReference type="SUPFAM" id="SSF55874">
    <property type="entry name" value="ATPase domain of HSP90 chaperone/DNA topoisomerase II/histidine kinase"/>
    <property type="match status" value="1"/>
</dbReference>
<evidence type="ECO:0000256" key="2">
    <source>
        <dbReference type="ARBA" id="ARBA00012438"/>
    </source>
</evidence>
<keyword evidence="8" id="KW-0902">Two-component regulatory system</keyword>
<dbReference type="EMBL" id="BOMB01000003">
    <property type="protein sequence ID" value="GID09841.1"/>
    <property type="molecule type" value="Genomic_DNA"/>
</dbReference>
<dbReference type="Pfam" id="PF07730">
    <property type="entry name" value="HisKA_3"/>
    <property type="match status" value="1"/>
</dbReference>
<feature type="transmembrane region" description="Helical" evidence="9">
    <location>
        <begin position="6"/>
        <end position="28"/>
    </location>
</feature>
<evidence type="ECO:0000256" key="4">
    <source>
        <dbReference type="ARBA" id="ARBA00022679"/>
    </source>
</evidence>
<gene>
    <name evidence="11" type="ORF">Aru02nite_07300</name>
</gene>
<protein>
    <recommendedName>
        <fullName evidence="2">histidine kinase</fullName>
        <ecNumber evidence="2">2.7.13.3</ecNumber>
    </recommendedName>
</protein>